<dbReference type="Proteomes" id="UP000593594">
    <property type="component" value="Chromosome"/>
</dbReference>
<dbReference type="EMBL" id="CP058214">
    <property type="protein sequence ID" value="QPC41908.1"/>
    <property type="molecule type" value="Genomic_DNA"/>
</dbReference>
<dbReference type="AlphaFoldDB" id="A0A7S8HB84"/>
<proteinExistence type="predicted"/>
<evidence type="ECO:0000313" key="1">
    <source>
        <dbReference type="EMBL" id="QPC41908.1"/>
    </source>
</evidence>
<keyword evidence="2" id="KW-1185">Reference proteome</keyword>
<sequence length="188" mass="21083">MTTADTIALGVVVEKRRIDHPWADEEWKAVAVIAGAPDRPDWTVLREGAETVQYHAATLPLTVHRSDTEAYLYNLNAPHPSVFVIMRRNEEASGGAPFTVARLTASAYEAQDYLDSGEEDVARVDMPPDVGLWLEAFVAAHHHEQPFVKRKRDRVDVEEHKFGQEPLVELRERMRRARGGEGGHHGEG</sequence>
<reference evidence="1 2" key="1">
    <citation type="submission" date="2020-06" db="EMBL/GenBank/DDBJ databases">
        <title>Genome sequence of 2 isolates from Red Sea Mangroves.</title>
        <authorList>
            <person name="Sefrji F."/>
            <person name="Michoud G."/>
            <person name="Merlino G."/>
            <person name="Daffonchio D."/>
        </authorList>
    </citation>
    <scope>NUCLEOTIDE SEQUENCE [LARGE SCALE GENOMIC DNA]</scope>
    <source>
        <strain evidence="1 2">R1DC25</strain>
    </source>
</reference>
<dbReference type="InterPro" id="IPR021736">
    <property type="entry name" value="DUF3305"/>
</dbReference>
<name>A0A7S8HB84_9HYPH</name>
<dbReference type="Pfam" id="PF11749">
    <property type="entry name" value="DUF3305"/>
    <property type="match status" value="1"/>
</dbReference>
<protein>
    <submittedName>
        <fullName evidence="1">DUF3305 domain-containing protein</fullName>
    </submittedName>
</protein>
<organism evidence="1 2">
    <name type="scientific">Kaustia mangrovi</name>
    <dbReference type="NCBI Taxonomy" id="2593653"/>
    <lineage>
        <taxon>Bacteria</taxon>
        <taxon>Pseudomonadati</taxon>
        <taxon>Pseudomonadota</taxon>
        <taxon>Alphaproteobacteria</taxon>
        <taxon>Hyphomicrobiales</taxon>
        <taxon>Parvibaculaceae</taxon>
        <taxon>Kaustia</taxon>
    </lineage>
</organism>
<evidence type="ECO:0000313" key="2">
    <source>
        <dbReference type="Proteomes" id="UP000593594"/>
    </source>
</evidence>
<dbReference type="RefSeq" id="WP_213163134.1">
    <property type="nucleotide sequence ID" value="NZ_CP058214.1"/>
</dbReference>
<gene>
    <name evidence="1" type="ORF">HW532_03745</name>
</gene>
<accession>A0A7S8HB84</accession>
<dbReference type="KEGG" id="kmn:HW532_03745"/>